<sequence length="241" mass="26834">MTPHIHAKKDEIAKVVLMPGDPVRARWIAETFLTDAILVNDVRGMLCYTGYYKGERISVMGHGMGIPSIGIYSYELFKFYDVDTIIRVGSTGAYVEDLKLGDVILVNKSYTDSTYPELIGAKKDKDNFMYPTPSIYEAIKKSAQELNHPLIEATCHASDVFYNNGHETLDEIKKRTHSQCVDMESAGLFANAQILNKNAATMLTVSDSLVVEASMTPTERATTFKEMMEIALNAGVNFLKK</sequence>
<dbReference type="EMBL" id="JAOXHL010000001">
    <property type="protein sequence ID" value="MCV3728258.1"/>
    <property type="molecule type" value="Genomic_DNA"/>
</dbReference>
<dbReference type="SUPFAM" id="SSF53167">
    <property type="entry name" value="Purine and uridine phosphorylases"/>
    <property type="match status" value="1"/>
</dbReference>
<dbReference type="Proteomes" id="UP001208245">
    <property type="component" value="Unassembled WGS sequence"/>
</dbReference>
<evidence type="ECO:0000256" key="5">
    <source>
        <dbReference type="ARBA" id="ARBA00022679"/>
    </source>
</evidence>
<evidence type="ECO:0000256" key="3">
    <source>
        <dbReference type="ARBA" id="ARBA00021980"/>
    </source>
</evidence>
<keyword evidence="5 8" id="KW-0808">Transferase</keyword>
<evidence type="ECO:0000256" key="6">
    <source>
        <dbReference type="ARBA" id="ARBA00048447"/>
    </source>
</evidence>
<evidence type="ECO:0000313" key="9">
    <source>
        <dbReference type="Proteomes" id="UP001208245"/>
    </source>
</evidence>
<keyword evidence="9" id="KW-1185">Reference proteome</keyword>
<dbReference type="Gene3D" id="3.40.50.1580">
    <property type="entry name" value="Nucleoside phosphorylase domain"/>
    <property type="match status" value="1"/>
</dbReference>
<evidence type="ECO:0000313" key="8">
    <source>
        <dbReference type="EMBL" id="MCV3728258.1"/>
    </source>
</evidence>
<comment type="caution">
    <text evidence="8">The sequence shown here is derived from an EMBL/GenBank/DDBJ whole genome shotgun (WGS) entry which is preliminary data.</text>
</comment>
<dbReference type="NCBIfam" id="TIGR00107">
    <property type="entry name" value="deoD"/>
    <property type="match status" value="1"/>
</dbReference>
<dbReference type="InterPro" id="IPR004402">
    <property type="entry name" value="DeoD-type"/>
</dbReference>
<dbReference type="PANTHER" id="PTHR43691:SF11">
    <property type="entry name" value="FI09636P-RELATED"/>
    <property type="match status" value="1"/>
</dbReference>
<dbReference type="InterPro" id="IPR018016">
    <property type="entry name" value="Nucleoside_phosphorylase_CS"/>
</dbReference>
<gene>
    <name evidence="8" type="primary">deoD</name>
    <name evidence="8" type="ORF">OF376_00440</name>
</gene>
<protein>
    <recommendedName>
        <fullName evidence="3">Uridine phosphorylase</fullName>
        <ecNumber evidence="2">2.4.2.3</ecNumber>
    </recommendedName>
</protein>
<dbReference type="CDD" id="cd09006">
    <property type="entry name" value="PNP_EcPNPI-like"/>
    <property type="match status" value="1"/>
</dbReference>
<dbReference type="RefSeq" id="WP_263821588.1">
    <property type="nucleotide sequence ID" value="NZ_JAOXHK010000001.1"/>
</dbReference>
<feature type="domain" description="Nucleoside phosphorylase" evidence="7">
    <location>
        <begin position="14"/>
        <end position="234"/>
    </location>
</feature>
<dbReference type="GO" id="GO:0004731">
    <property type="term" value="F:purine-nucleoside phosphorylase activity"/>
    <property type="evidence" value="ECO:0007669"/>
    <property type="project" value="UniProtKB-EC"/>
</dbReference>
<dbReference type="InterPro" id="IPR035994">
    <property type="entry name" value="Nucleoside_phosphorylase_sf"/>
</dbReference>
<accession>A0ABT3BLX0</accession>
<dbReference type="PROSITE" id="PS01232">
    <property type="entry name" value="PNP_UDP_1"/>
    <property type="match status" value="1"/>
</dbReference>
<name>A0ABT3BLX0_9BACT</name>
<organism evidence="8 9">
    <name type="scientific">Ureaplasma miroungigenitalium</name>
    <dbReference type="NCBI Taxonomy" id="1042321"/>
    <lineage>
        <taxon>Bacteria</taxon>
        <taxon>Bacillati</taxon>
        <taxon>Mycoplasmatota</taxon>
        <taxon>Mycoplasmoidales</taxon>
        <taxon>Mycoplasmoidaceae</taxon>
        <taxon>Ureaplasma</taxon>
    </lineage>
</organism>
<dbReference type="EC" id="2.4.2.3" evidence="2"/>
<keyword evidence="4 8" id="KW-0328">Glycosyltransferase</keyword>
<evidence type="ECO:0000256" key="1">
    <source>
        <dbReference type="ARBA" id="ARBA00010456"/>
    </source>
</evidence>
<dbReference type="NCBIfam" id="NF004489">
    <property type="entry name" value="PRK05819.1"/>
    <property type="match status" value="1"/>
</dbReference>
<comment type="catalytic activity">
    <reaction evidence="6">
        <text>uridine + phosphate = alpha-D-ribose 1-phosphate + uracil</text>
        <dbReference type="Rhea" id="RHEA:24388"/>
        <dbReference type="ChEBI" id="CHEBI:16704"/>
        <dbReference type="ChEBI" id="CHEBI:17568"/>
        <dbReference type="ChEBI" id="CHEBI:43474"/>
        <dbReference type="ChEBI" id="CHEBI:57720"/>
        <dbReference type="EC" id="2.4.2.3"/>
    </reaction>
</comment>
<evidence type="ECO:0000256" key="2">
    <source>
        <dbReference type="ARBA" id="ARBA00011888"/>
    </source>
</evidence>
<comment type="similarity">
    <text evidence="1">Belongs to the PNP/UDP phosphorylase family.</text>
</comment>
<evidence type="ECO:0000259" key="7">
    <source>
        <dbReference type="Pfam" id="PF01048"/>
    </source>
</evidence>
<evidence type="ECO:0000256" key="4">
    <source>
        <dbReference type="ARBA" id="ARBA00022676"/>
    </source>
</evidence>
<dbReference type="Pfam" id="PF01048">
    <property type="entry name" value="PNP_UDP_1"/>
    <property type="match status" value="1"/>
</dbReference>
<proteinExistence type="inferred from homology"/>
<reference evidence="8 9" key="1">
    <citation type="journal article" date="2020" name="Int. J. Syst. Evol. Microbiol.">
        <title>Ureaplasma miroungigenitalium sp. nov. isolated from northern elephant seals (Mirounga angustirostris) and Ureaplasma zalophigenitalium sp. nov. isolated from California sea lions (Zalophus californianus).</title>
        <authorList>
            <person name="Volokhov D.V."/>
            <person name="Gulland F.M."/>
            <person name="Gao Y."/>
            <person name="Chizhikov V.E."/>
        </authorList>
    </citation>
    <scope>NUCLEOTIDE SEQUENCE [LARGE SCALE GENOMIC DNA]</scope>
    <source>
        <strain evidence="8 9">ES3182-GEN</strain>
    </source>
</reference>
<dbReference type="InterPro" id="IPR000845">
    <property type="entry name" value="Nucleoside_phosphorylase_d"/>
</dbReference>
<dbReference type="PANTHER" id="PTHR43691">
    <property type="entry name" value="URIDINE PHOSPHORYLASE"/>
    <property type="match status" value="1"/>
</dbReference>